<dbReference type="Proteomes" id="UP001161065">
    <property type="component" value="Unassembled WGS sequence"/>
</dbReference>
<evidence type="ECO:0000256" key="1">
    <source>
        <dbReference type="SAM" id="MobiDB-lite"/>
    </source>
</evidence>
<evidence type="ECO:0000313" key="2">
    <source>
        <dbReference type="EMBL" id="MDH1333583.1"/>
    </source>
</evidence>
<feature type="region of interest" description="Disordered" evidence="1">
    <location>
        <begin position="43"/>
        <end position="62"/>
    </location>
</feature>
<dbReference type="AlphaFoldDB" id="A0AA42PXS1"/>
<evidence type="ECO:0000313" key="3">
    <source>
        <dbReference type="Proteomes" id="UP001161065"/>
    </source>
</evidence>
<protein>
    <submittedName>
        <fullName evidence="2">Uncharacterized protein</fullName>
    </submittedName>
</protein>
<name>A0AA42PXS1_9BURK</name>
<gene>
    <name evidence="2" type="ORF">N5D63_05395</name>
</gene>
<sequence length="62" mass="6668">MVALIAVIGSSLWFEVIYAGFEIFFSEGKSRANARYASLFAQPPSLSPQQTGDNRDGLATGL</sequence>
<accession>A0AA42PXS1</accession>
<dbReference type="EMBL" id="JAOCEK010000003">
    <property type="protein sequence ID" value="MDH1333583.1"/>
    <property type="molecule type" value="Genomic_DNA"/>
</dbReference>
<dbReference type="RefSeq" id="WP_131361368.1">
    <property type="nucleotide sequence ID" value="NC_013446.2"/>
</dbReference>
<proteinExistence type="predicted"/>
<reference evidence="2" key="1">
    <citation type="submission" date="2022-09" db="EMBL/GenBank/DDBJ databases">
        <title>Intensive care unit water sources are persistently colonized with multi-drug resistant bacteria and are the site of extensive horizontal gene transfer of antibiotic resistance genes.</title>
        <authorList>
            <person name="Diorio-Toth L."/>
        </authorList>
    </citation>
    <scope>NUCLEOTIDE SEQUENCE</scope>
    <source>
        <strain evidence="2">GD03832</strain>
    </source>
</reference>
<organism evidence="2 3">
    <name type="scientific">Comamonas thiooxydans</name>
    <dbReference type="NCBI Taxonomy" id="363952"/>
    <lineage>
        <taxon>Bacteria</taxon>
        <taxon>Pseudomonadati</taxon>
        <taxon>Pseudomonadota</taxon>
        <taxon>Betaproteobacteria</taxon>
        <taxon>Burkholderiales</taxon>
        <taxon>Comamonadaceae</taxon>
        <taxon>Comamonas</taxon>
    </lineage>
</organism>
<comment type="caution">
    <text evidence="2">The sequence shown here is derived from an EMBL/GenBank/DDBJ whole genome shotgun (WGS) entry which is preliminary data.</text>
</comment>